<accession>A0A1X0JXE6</accession>
<dbReference type="GO" id="GO:0070967">
    <property type="term" value="F:coenzyme F420 binding"/>
    <property type="evidence" value="ECO:0007669"/>
    <property type="project" value="TreeGrafter"/>
</dbReference>
<sequence>MTSRVQRAMLKVLSIHDKIYQGTNGWVGHRLPFAPPNLLLRSIGAKTGAARTNSLTYAKDGEDYLIVASNAGARRYPAWYHNLKANPDVEINVGPKRFPVTARIVGPDDADYSRLFRIADENNSGRYTAYQKKTTRPISVVALTPKS</sequence>
<dbReference type="Gene3D" id="2.30.110.10">
    <property type="entry name" value="Electron Transport, Fmn-binding Protein, Chain A"/>
    <property type="match status" value="1"/>
</dbReference>
<dbReference type="PANTHER" id="PTHR39428:SF1">
    <property type="entry name" value="F420H(2)-DEPENDENT QUINONE REDUCTASE RV1261C"/>
    <property type="match status" value="1"/>
</dbReference>
<evidence type="ECO:0000313" key="4">
    <source>
        <dbReference type="Proteomes" id="UP000192411"/>
    </source>
</evidence>
<comment type="similarity">
    <text evidence="1">Belongs to the F420H(2)-dependent quinone reductase family.</text>
</comment>
<evidence type="ECO:0000256" key="1">
    <source>
        <dbReference type="ARBA" id="ARBA00008710"/>
    </source>
</evidence>
<dbReference type="PANTHER" id="PTHR39428">
    <property type="entry name" value="F420H(2)-DEPENDENT QUINONE REDUCTASE RV1261C"/>
    <property type="match status" value="1"/>
</dbReference>
<gene>
    <name evidence="3" type="ORF">BST47_03585</name>
</gene>
<dbReference type="STRING" id="75922.BST47_03585"/>
<evidence type="ECO:0000313" key="3">
    <source>
        <dbReference type="EMBL" id="ORB67579.1"/>
    </source>
</evidence>
<dbReference type="NCBIfam" id="TIGR00026">
    <property type="entry name" value="hi_GC_TIGR00026"/>
    <property type="match status" value="1"/>
</dbReference>
<dbReference type="AlphaFoldDB" id="A0A1X0JXE6"/>
<organism evidence="3 4">
    <name type="scientific">Mycolicibacterium tusciae</name>
    <dbReference type="NCBI Taxonomy" id="75922"/>
    <lineage>
        <taxon>Bacteria</taxon>
        <taxon>Bacillati</taxon>
        <taxon>Actinomycetota</taxon>
        <taxon>Actinomycetes</taxon>
        <taxon>Mycobacteriales</taxon>
        <taxon>Mycobacteriaceae</taxon>
        <taxon>Mycolicibacterium</taxon>
    </lineage>
</organism>
<name>A0A1X0JXE6_9MYCO</name>
<keyword evidence="4" id="KW-1185">Reference proteome</keyword>
<dbReference type="GO" id="GO:0016491">
    <property type="term" value="F:oxidoreductase activity"/>
    <property type="evidence" value="ECO:0007669"/>
    <property type="project" value="InterPro"/>
</dbReference>
<evidence type="ECO:0000256" key="2">
    <source>
        <dbReference type="ARBA" id="ARBA00049106"/>
    </source>
</evidence>
<dbReference type="GO" id="GO:0005886">
    <property type="term" value="C:plasma membrane"/>
    <property type="evidence" value="ECO:0007669"/>
    <property type="project" value="TreeGrafter"/>
</dbReference>
<dbReference type="EMBL" id="MVIM01000002">
    <property type="protein sequence ID" value="ORB67579.1"/>
    <property type="molecule type" value="Genomic_DNA"/>
</dbReference>
<comment type="catalytic activity">
    <reaction evidence="2">
        <text>oxidized coenzyme F420-(gamma-L-Glu)(n) + a quinol + H(+) = reduced coenzyme F420-(gamma-L-Glu)(n) + a quinone</text>
        <dbReference type="Rhea" id="RHEA:39663"/>
        <dbReference type="Rhea" id="RHEA-COMP:12939"/>
        <dbReference type="Rhea" id="RHEA-COMP:14378"/>
        <dbReference type="ChEBI" id="CHEBI:15378"/>
        <dbReference type="ChEBI" id="CHEBI:24646"/>
        <dbReference type="ChEBI" id="CHEBI:132124"/>
        <dbReference type="ChEBI" id="CHEBI:133980"/>
        <dbReference type="ChEBI" id="CHEBI:139511"/>
    </reaction>
</comment>
<reference evidence="3 4" key="1">
    <citation type="submission" date="2017-02" db="EMBL/GenBank/DDBJ databases">
        <title>The new phylogeny of genus Mycobacterium.</title>
        <authorList>
            <person name="Tortoli E."/>
            <person name="Trovato A."/>
            <person name="Cirillo D.M."/>
        </authorList>
    </citation>
    <scope>NUCLEOTIDE SEQUENCE [LARGE SCALE GENOMIC DNA]</scope>
    <source>
        <strain evidence="3 4">DSM 44338</strain>
    </source>
</reference>
<comment type="caution">
    <text evidence="3">The sequence shown here is derived from an EMBL/GenBank/DDBJ whole genome shotgun (WGS) entry which is preliminary data.</text>
</comment>
<dbReference type="OrthoDB" id="8225825at2"/>
<dbReference type="InterPro" id="IPR012349">
    <property type="entry name" value="Split_barrel_FMN-bd"/>
</dbReference>
<dbReference type="RefSeq" id="WP_083123854.1">
    <property type="nucleotide sequence ID" value="NZ_MVIM01000002.1"/>
</dbReference>
<dbReference type="Pfam" id="PF04075">
    <property type="entry name" value="F420H2_quin_red"/>
    <property type="match status" value="1"/>
</dbReference>
<protein>
    <submittedName>
        <fullName evidence="3">Nitroreductase</fullName>
    </submittedName>
</protein>
<dbReference type="Proteomes" id="UP000192411">
    <property type="component" value="Unassembled WGS sequence"/>
</dbReference>
<proteinExistence type="inferred from homology"/>
<dbReference type="InterPro" id="IPR004378">
    <property type="entry name" value="F420H2_quin_Rdtase"/>
</dbReference>